<accession>A0A0P1A9V9</accession>
<feature type="region of interest" description="Disordered" evidence="5">
    <location>
        <begin position="1"/>
        <end position="29"/>
    </location>
</feature>
<comment type="similarity">
    <text evidence="3">Belongs to the IPI1/TEX10 family.</text>
</comment>
<dbReference type="InterPro" id="IPR024679">
    <property type="entry name" value="Ipi1_N"/>
</dbReference>
<evidence type="ECO:0000256" key="1">
    <source>
        <dbReference type="ARBA" id="ARBA00004604"/>
    </source>
</evidence>
<name>A0A0P1A9V9_PLAHL</name>
<sequence length="957" mass="106788">MSRAATATKAKKKPADFKRPKRKVGRRVAPAANVTKVGITSRRINLLEQSILQDKAGVTQLTHRHQALSELLQQVGHYNAHVRQRALQGIKELTTQKIASNLRANASVILEHLLPTLQDEEAIVREVAVQTWKALLVVLRSVIAPFATLVTTYFCSGLTHLQVGVRQDTLKSIGELLDVAPELLREDVGQDVLARLLENFRDLICAAQTQGIKMKNTYDVLQTTVATCKKGESKRDSRKTKQNTKSSKAPSGALALRFAALKVLHKLLLSLSESPSQKKTVTAPSARVPMTKTLLLFPSPHFVTTNLYAGASITSSSGDKANATWQDKVRLLLPVLLELWLECIEGGTDNLSDIHLEHMQYIVECTAVVVAANTNQLHDDADNMKQDEFTQTVLKLREELLAPETFPIVPSASATLATSDSAYVLSKWHGMNLALATFACGYLRLSGSTPCTDKNKLSSEELKQRVCTYVVSTLAKYQETAELRAIASMQNVLKPLLKVVTLMLASALQHRHDYKNLASERRLLLDAVTQFYVRCTPKSVSFRSCTLFVVEQLEIALHGQRHQIFKLAWPMVMQWVVCLADSLSHLNPQHIELSQRSLLALIAVFKQLPVDMKNGDEMEKVLANLSQFFDLAAVPSSSMLEDEKQRMLAKSRFDALSERDQVTFVALLYHLPRYPVSLLRALASCCKSPRIYDEAKRFLIDILFQRRHEIDLAHMVSFLVSTALAPVVSITTRQREQLQLVDHVCRTFVAMNLGNSLATILAPTLAKAQPREGKNITDLHTLILLYRTCVSSALSTRNNEIQRSDIPVEMEQDLRNLCLEILICYTALRLPEQSTTPEEIETREQEQLLVSTCISTLVLSESNIFASFVEELLVAQEQASVLIRRLRVLLALMRTPSLAGACRRHRIQMEKVIHEVTQQHAGEENIVQLVRQLRGDLELLAIGQSVSKKSSASNTAV</sequence>
<dbReference type="SUPFAM" id="SSF48371">
    <property type="entry name" value="ARM repeat"/>
    <property type="match status" value="1"/>
</dbReference>
<evidence type="ECO:0000259" key="6">
    <source>
        <dbReference type="Pfam" id="PF12333"/>
    </source>
</evidence>
<keyword evidence="4" id="KW-0539">Nucleus</keyword>
<dbReference type="GeneID" id="36399543"/>
<dbReference type="Pfam" id="PF12333">
    <property type="entry name" value="Ipi1_N"/>
    <property type="match status" value="1"/>
</dbReference>
<dbReference type="OrthoDB" id="361362at2759"/>
<dbReference type="Proteomes" id="UP000054928">
    <property type="component" value="Unassembled WGS sequence"/>
</dbReference>
<reference evidence="9" key="1">
    <citation type="submission" date="2014-09" db="EMBL/GenBank/DDBJ databases">
        <authorList>
            <person name="Sharma Rahul"/>
            <person name="Thines Marco"/>
        </authorList>
    </citation>
    <scope>NUCLEOTIDE SEQUENCE [LARGE SCALE GENOMIC DNA]</scope>
</reference>
<protein>
    <submittedName>
        <fullName evidence="8">Uncharacterized conserved protein</fullName>
    </submittedName>
</protein>
<evidence type="ECO:0000313" key="8">
    <source>
        <dbReference type="EMBL" id="CEG37023.1"/>
    </source>
</evidence>
<evidence type="ECO:0000313" key="9">
    <source>
        <dbReference type="Proteomes" id="UP000054928"/>
    </source>
</evidence>
<dbReference type="RefSeq" id="XP_024573392.1">
    <property type="nucleotide sequence ID" value="XM_024722302.1"/>
</dbReference>
<keyword evidence="9" id="KW-1185">Reference proteome</keyword>
<dbReference type="Pfam" id="PF25781">
    <property type="entry name" value="TPR_TEX10"/>
    <property type="match status" value="1"/>
</dbReference>
<organism evidence="8 9">
    <name type="scientific">Plasmopara halstedii</name>
    <name type="common">Downy mildew of sunflower</name>
    <dbReference type="NCBI Taxonomy" id="4781"/>
    <lineage>
        <taxon>Eukaryota</taxon>
        <taxon>Sar</taxon>
        <taxon>Stramenopiles</taxon>
        <taxon>Oomycota</taxon>
        <taxon>Peronosporomycetes</taxon>
        <taxon>Peronosporales</taxon>
        <taxon>Peronosporaceae</taxon>
        <taxon>Plasmopara</taxon>
    </lineage>
</organism>
<dbReference type="InterPro" id="IPR011989">
    <property type="entry name" value="ARM-like"/>
</dbReference>
<evidence type="ECO:0000256" key="5">
    <source>
        <dbReference type="SAM" id="MobiDB-lite"/>
    </source>
</evidence>
<dbReference type="AlphaFoldDB" id="A0A0P1A9V9"/>
<comment type="subcellular location">
    <subcellularLocation>
        <location evidence="1">Nucleus</location>
        <location evidence="1">Nucleolus</location>
    </subcellularLocation>
    <subcellularLocation>
        <location evidence="2">Nucleus</location>
        <location evidence="2">Nucleoplasm</location>
    </subcellularLocation>
</comment>
<evidence type="ECO:0000259" key="7">
    <source>
        <dbReference type="Pfam" id="PF25781"/>
    </source>
</evidence>
<dbReference type="GO" id="GO:0005634">
    <property type="term" value="C:nucleus"/>
    <property type="evidence" value="ECO:0007669"/>
    <property type="project" value="UniProtKB-SubCell"/>
</dbReference>
<dbReference type="PANTHER" id="PTHR16056">
    <property type="entry name" value="REGULATOR OF MICROTUBULE DYNAMICS PROTEIN"/>
    <property type="match status" value="1"/>
</dbReference>
<dbReference type="InterPro" id="IPR057949">
    <property type="entry name" value="TPR_TEX10"/>
</dbReference>
<feature type="domain" description="TEX10-like TPR repeats" evidence="7">
    <location>
        <begin position="572"/>
        <end position="725"/>
    </location>
</feature>
<evidence type="ECO:0000256" key="3">
    <source>
        <dbReference type="ARBA" id="ARBA00006427"/>
    </source>
</evidence>
<dbReference type="Gene3D" id="1.25.10.10">
    <property type="entry name" value="Leucine-rich Repeat Variant"/>
    <property type="match status" value="1"/>
</dbReference>
<evidence type="ECO:0000256" key="2">
    <source>
        <dbReference type="ARBA" id="ARBA00004642"/>
    </source>
</evidence>
<dbReference type="STRING" id="4781.A0A0P1A9V9"/>
<evidence type="ECO:0000256" key="4">
    <source>
        <dbReference type="ARBA" id="ARBA00023242"/>
    </source>
</evidence>
<dbReference type="PANTHER" id="PTHR16056:SF2">
    <property type="entry name" value="TESTIS-EXPRESSED PROTEIN 10"/>
    <property type="match status" value="1"/>
</dbReference>
<dbReference type="InterPro" id="IPR016024">
    <property type="entry name" value="ARM-type_fold"/>
</dbReference>
<proteinExistence type="inferred from homology"/>
<dbReference type="EMBL" id="CCYD01000261">
    <property type="protein sequence ID" value="CEG37023.1"/>
    <property type="molecule type" value="Genomic_DNA"/>
</dbReference>
<dbReference type="OMA" id="MQWVVCL"/>
<feature type="domain" description="Pre-rRNA-processing protein Ipi1 N-terminal" evidence="6">
    <location>
        <begin position="142"/>
        <end position="232"/>
    </location>
</feature>